<dbReference type="GO" id="GO:0000287">
    <property type="term" value="F:magnesium ion binding"/>
    <property type="evidence" value="ECO:0007669"/>
    <property type="project" value="TreeGrafter"/>
</dbReference>
<dbReference type="PANTHER" id="PTHR10000:SF8">
    <property type="entry name" value="HAD SUPERFAMILY HYDROLASE-LIKE, TYPE 3"/>
    <property type="match status" value="1"/>
</dbReference>
<dbReference type="Proteomes" id="UP001164481">
    <property type="component" value="Chromosome"/>
</dbReference>
<evidence type="ECO:0000256" key="1">
    <source>
        <dbReference type="ARBA" id="ARBA00001946"/>
    </source>
</evidence>
<dbReference type="InterPro" id="IPR023214">
    <property type="entry name" value="HAD_sf"/>
</dbReference>
<evidence type="ECO:0000313" key="3">
    <source>
        <dbReference type="Proteomes" id="UP001164481"/>
    </source>
</evidence>
<dbReference type="InterPro" id="IPR036412">
    <property type="entry name" value="HAD-like_sf"/>
</dbReference>
<name>A0AAX3F2J4_MYCSY</name>
<dbReference type="AlphaFoldDB" id="A0AAX3F2J4"/>
<protein>
    <submittedName>
        <fullName evidence="2">HAD hydrolase family protein</fullName>
    </submittedName>
</protein>
<dbReference type="PANTHER" id="PTHR10000">
    <property type="entry name" value="PHOSPHOSERINE PHOSPHATASE"/>
    <property type="match status" value="1"/>
</dbReference>
<dbReference type="Pfam" id="PF08282">
    <property type="entry name" value="Hydrolase_3"/>
    <property type="match status" value="1"/>
</dbReference>
<sequence length="363" mass="41822">MYFVDWEYASMGNKYFDLALFVCATDLSVENETELLLQYKDVNLYEYLNEKLVAYFFICTWAIAKNEIPINIKYFLTKLEDFYNLVVYLNNLNKKQIEQVLFLDLDGTTLNTHINGRSSSTQKVRDFLGHLINLNTLYVPSTERGLNWETKLIVDELGSKNYILGNGAQIVFNDVEIFTKPINSDVLDNISKQFRASGAVALINFKDTEISYCSNEEIKKQANFFYNLQFANNDFEIESKVFRMLIWHFKSNVSRKLFKTWSEKYQSQIHITKLGPNDNFIEITDAKVSKGITKKLFATLINNSKVKTVHIGDSMNDSTAVGQLDEVISMKNGSEEFKKLANIVSEFNNKDGGTINTIKKYCF</sequence>
<dbReference type="Gene3D" id="3.30.1240.10">
    <property type="match status" value="1"/>
</dbReference>
<dbReference type="Gene3D" id="3.40.50.1000">
    <property type="entry name" value="HAD superfamily/HAD-like"/>
    <property type="match status" value="1"/>
</dbReference>
<dbReference type="GO" id="GO:0016791">
    <property type="term" value="F:phosphatase activity"/>
    <property type="evidence" value="ECO:0007669"/>
    <property type="project" value="UniProtKB-ARBA"/>
</dbReference>
<dbReference type="InterPro" id="IPR011009">
    <property type="entry name" value="Kinase-like_dom_sf"/>
</dbReference>
<dbReference type="SUPFAM" id="SSF56112">
    <property type="entry name" value="Protein kinase-like (PK-like)"/>
    <property type="match status" value="1"/>
</dbReference>
<gene>
    <name evidence="2" type="ORF">OIE46_00285</name>
</gene>
<dbReference type="GO" id="GO:0005829">
    <property type="term" value="C:cytosol"/>
    <property type="evidence" value="ECO:0007669"/>
    <property type="project" value="TreeGrafter"/>
</dbReference>
<reference evidence="2" key="2">
    <citation type="submission" date="2022-11" db="EMBL/GenBank/DDBJ databases">
        <title>complete genomes of mycoplasma synoviae ZX313 strain and SD2 strain.</title>
        <authorList>
            <person name="Zhong Q."/>
        </authorList>
    </citation>
    <scope>NUCLEOTIDE SEQUENCE</scope>
    <source>
        <strain evidence="2">SD2</strain>
    </source>
</reference>
<accession>A0AAX3F2J4</accession>
<proteinExistence type="predicted"/>
<reference evidence="2" key="1">
    <citation type="submission" date="2022-10" db="EMBL/GenBank/DDBJ databases">
        <authorList>
            <person name="Wei X."/>
        </authorList>
    </citation>
    <scope>NUCLEOTIDE SEQUENCE</scope>
    <source>
        <strain evidence="2">SD2</strain>
    </source>
</reference>
<evidence type="ECO:0000313" key="2">
    <source>
        <dbReference type="EMBL" id="UZW64525.1"/>
    </source>
</evidence>
<dbReference type="SUPFAM" id="SSF56784">
    <property type="entry name" value="HAD-like"/>
    <property type="match status" value="1"/>
</dbReference>
<keyword evidence="2" id="KW-0378">Hydrolase</keyword>
<dbReference type="EMBL" id="CP107525">
    <property type="protein sequence ID" value="UZW64525.1"/>
    <property type="molecule type" value="Genomic_DNA"/>
</dbReference>
<dbReference type="Gene3D" id="3.90.1200.10">
    <property type="match status" value="1"/>
</dbReference>
<comment type="cofactor">
    <cofactor evidence="1">
        <name>Mg(2+)</name>
        <dbReference type="ChEBI" id="CHEBI:18420"/>
    </cofactor>
</comment>
<dbReference type="RefSeq" id="WP_233091160.1">
    <property type="nucleotide sequence ID" value="NZ_CP034544.1"/>
</dbReference>
<organism evidence="2 3">
    <name type="scientific">Mycoplasmopsis synoviae</name>
    <name type="common">Mycoplasma synoviae</name>
    <dbReference type="NCBI Taxonomy" id="2109"/>
    <lineage>
        <taxon>Bacteria</taxon>
        <taxon>Bacillati</taxon>
        <taxon>Mycoplasmatota</taxon>
        <taxon>Mycoplasmoidales</taxon>
        <taxon>Metamycoplasmataceae</taxon>
        <taxon>Mycoplasmopsis</taxon>
    </lineage>
</organism>